<keyword evidence="3" id="KW-0472">Membrane</keyword>
<dbReference type="PANTHER" id="PTHR42910">
    <property type="entry name" value="TRANSPORTER SCO4007-RELATED"/>
    <property type="match status" value="1"/>
</dbReference>
<organism evidence="4">
    <name type="scientific">Gaeumannomyces tritici (strain R3-111a-1)</name>
    <name type="common">Wheat and barley take-all root rot fungus</name>
    <name type="synonym">Gaeumannomyces graminis var. tritici</name>
    <dbReference type="NCBI Taxonomy" id="644352"/>
    <lineage>
        <taxon>Eukaryota</taxon>
        <taxon>Fungi</taxon>
        <taxon>Dikarya</taxon>
        <taxon>Ascomycota</taxon>
        <taxon>Pezizomycotina</taxon>
        <taxon>Sordariomycetes</taxon>
        <taxon>Sordariomycetidae</taxon>
        <taxon>Magnaporthales</taxon>
        <taxon>Magnaporthaceae</taxon>
        <taxon>Gaeumannomyces</taxon>
    </lineage>
</organism>
<dbReference type="GO" id="GO:0022857">
    <property type="term" value="F:transmembrane transporter activity"/>
    <property type="evidence" value="ECO:0007669"/>
    <property type="project" value="InterPro"/>
</dbReference>
<reference evidence="6" key="1">
    <citation type="submission" date="2010-07" db="EMBL/GenBank/DDBJ databases">
        <title>The genome sequence of Gaeumannomyces graminis var. tritici strain R3-111a-1.</title>
        <authorList>
            <consortium name="The Broad Institute Genome Sequencing Platform"/>
            <person name="Ma L.-J."/>
            <person name="Dead R."/>
            <person name="Young S."/>
            <person name="Zeng Q."/>
            <person name="Koehrsen M."/>
            <person name="Alvarado L."/>
            <person name="Berlin A."/>
            <person name="Chapman S.B."/>
            <person name="Chen Z."/>
            <person name="Freedman E."/>
            <person name="Gellesch M."/>
            <person name="Goldberg J."/>
            <person name="Griggs A."/>
            <person name="Gujja S."/>
            <person name="Heilman E.R."/>
            <person name="Heiman D."/>
            <person name="Hepburn T."/>
            <person name="Howarth C."/>
            <person name="Jen D."/>
            <person name="Larson L."/>
            <person name="Mehta T."/>
            <person name="Neiman D."/>
            <person name="Pearson M."/>
            <person name="Roberts A."/>
            <person name="Saif S."/>
            <person name="Shea T."/>
            <person name="Shenoy N."/>
            <person name="Sisk P."/>
            <person name="Stolte C."/>
            <person name="Sykes S."/>
            <person name="Walk T."/>
            <person name="White J."/>
            <person name="Yandava C."/>
            <person name="Haas B."/>
            <person name="Nusbaum C."/>
            <person name="Birren B."/>
        </authorList>
    </citation>
    <scope>NUCLEOTIDE SEQUENCE [LARGE SCALE GENOMIC DNA]</scope>
    <source>
        <strain evidence="6">R3-111a-1</strain>
    </source>
</reference>
<feature type="region of interest" description="Disordered" evidence="2">
    <location>
        <begin position="1"/>
        <end position="63"/>
    </location>
</feature>
<feature type="transmembrane region" description="Helical" evidence="3">
    <location>
        <begin position="163"/>
        <end position="183"/>
    </location>
</feature>
<dbReference type="Proteomes" id="UP000006039">
    <property type="component" value="Unassembled WGS sequence"/>
</dbReference>
<feature type="transmembrane region" description="Helical" evidence="3">
    <location>
        <begin position="329"/>
        <end position="349"/>
    </location>
</feature>
<feature type="region of interest" description="Disordered" evidence="2">
    <location>
        <begin position="488"/>
        <end position="536"/>
    </location>
</feature>
<feature type="transmembrane region" description="Helical" evidence="3">
    <location>
        <begin position="361"/>
        <end position="383"/>
    </location>
</feature>
<reference evidence="5" key="5">
    <citation type="submission" date="2018-04" db="UniProtKB">
        <authorList>
            <consortium name="EnsemblFungi"/>
        </authorList>
    </citation>
    <scope>IDENTIFICATION</scope>
    <source>
        <strain evidence="5">R3-111a-1</strain>
    </source>
</reference>
<dbReference type="eggNOG" id="ENOG502QUXC">
    <property type="taxonomic scope" value="Eukaryota"/>
</dbReference>
<reference evidence="5" key="4">
    <citation type="journal article" date="2015" name="G3 (Bethesda)">
        <title>Genome sequences of three phytopathogenic species of the Magnaporthaceae family of fungi.</title>
        <authorList>
            <person name="Okagaki L.H."/>
            <person name="Nunes C.C."/>
            <person name="Sailsbery J."/>
            <person name="Clay B."/>
            <person name="Brown D."/>
            <person name="John T."/>
            <person name="Oh Y."/>
            <person name="Young N."/>
            <person name="Fitzgerald M."/>
            <person name="Haas B.J."/>
            <person name="Zeng Q."/>
            <person name="Young S."/>
            <person name="Adiconis X."/>
            <person name="Fan L."/>
            <person name="Levin J.Z."/>
            <person name="Mitchell T.K."/>
            <person name="Okubara P.A."/>
            <person name="Farman M.L."/>
            <person name="Kohn L.M."/>
            <person name="Birren B."/>
            <person name="Ma L.-J."/>
            <person name="Dean R.A."/>
        </authorList>
    </citation>
    <scope>NUCLEOTIDE SEQUENCE</scope>
    <source>
        <strain evidence="5">R3-111a-1</strain>
    </source>
</reference>
<feature type="transmembrane region" description="Helical" evidence="3">
    <location>
        <begin position="453"/>
        <end position="473"/>
    </location>
</feature>
<dbReference type="GO" id="GO:0016020">
    <property type="term" value="C:membrane"/>
    <property type="evidence" value="ECO:0007669"/>
    <property type="project" value="UniProtKB-SubCell"/>
</dbReference>
<dbReference type="AlphaFoldDB" id="J3NWM0"/>
<evidence type="ECO:0000313" key="4">
    <source>
        <dbReference type="EMBL" id="EJT75752.1"/>
    </source>
</evidence>
<dbReference type="Pfam" id="PF07690">
    <property type="entry name" value="MFS_1"/>
    <property type="match status" value="1"/>
</dbReference>
<reference evidence="4" key="2">
    <citation type="submission" date="2010-07" db="EMBL/GenBank/DDBJ databases">
        <authorList>
            <consortium name="The Broad Institute Genome Sequencing Platform"/>
            <consortium name="Broad Institute Genome Sequencing Center for Infectious Disease"/>
            <person name="Ma L.-J."/>
            <person name="Dead R."/>
            <person name="Young S."/>
            <person name="Zeng Q."/>
            <person name="Koehrsen M."/>
            <person name="Alvarado L."/>
            <person name="Berlin A."/>
            <person name="Chapman S.B."/>
            <person name="Chen Z."/>
            <person name="Freedman E."/>
            <person name="Gellesch M."/>
            <person name="Goldberg J."/>
            <person name="Griggs A."/>
            <person name="Gujja S."/>
            <person name="Heilman E.R."/>
            <person name="Heiman D."/>
            <person name="Hepburn T."/>
            <person name="Howarth C."/>
            <person name="Jen D."/>
            <person name="Larson L."/>
            <person name="Mehta T."/>
            <person name="Neiman D."/>
            <person name="Pearson M."/>
            <person name="Roberts A."/>
            <person name="Saif S."/>
            <person name="Shea T."/>
            <person name="Shenoy N."/>
            <person name="Sisk P."/>
            <person name="Stolte C."/>
            <person name="Sykes S."/>
            <person name="Walk T."/>
            <person name="White J."/>
            <person name="Yandava C."/>
            <person name="Haas B."/>
            <person name="Nusbaum C."/>
            <person name="Birren B."/>
        </authorList>
    </citation>
    <scope>NUCLEOTIDE SEQUENCE</scope>
    <source>
        <strain evidence="4">R3-111a-1</strain>
    </source>
</reference>
<evidence type="ECO:0000313" key="6">
    <source>
        <dbReference type="Proteomes" id="UP000006039"/>
    </source>
</evidence>
<name>J3NWM0_GAET3</name>
<evidence type="ECO:0000313" key="5">
    <source>
        <dbReference type="EnsemblFungi" id="EJT75752"/>
    </source>
</evidence>
<dbReference type="RefSeq" id="XP_009221752.1">
    <property type="nucleotide sequence ID" value="XM_009223488.1"/>
</dbReference>
<dbReference type="GeneID" id="20346140"/>
<feature type="compositionally biased region" description="Basic and acidic residues" evidence="2">
    <location>
        <begin position="527"/>
        <end position="536"/>
    </location>
</feature>
<reference evidence="4" key="3">
    <citation type="submission" date="2010-09" db="EMBL/GenBank/DDBJ databases">
        <title>Annotation of Gaeumannomyces graminis var. tritici R3-111a-1.</title>
        <authorList>
            <consortium name="The Broad Institute Genome Sequencing Platform"/>
            <person name="Ma L.-J."/>
            <person name="Dead R."/>
            <person name="Young S.K."/>
            <person name="Zeng Q."/>
            <person name="Gargeya S."/>
            <person name="Fitzgerald M."/>
            <person name="Haas B."/>
            <person name="Abouelleil A."/>
            <person name="Alvarado L."/>
            <person name="Arachchi H.M."/>
            <person name="Berlin A."/>
            <person name="Brown A."/>
            <person name="Chapman S.B."/>
            <person name="Chen Z."/>
            <person name="Dunbar C."/>
            <person name="Freedman E."/>
            <person name="Gearin G."/>
            <person name="Gellesch M."/>
            <person name="Goldberg J."/>
            <person name="Griggs A."/>
            <person name="Gujja S."/>
            <person name="Heiman D."/>
            <person name="Howarth C."/>
            <person name="Larson L."/>
            <person name="Lui A."/>
            <person name="MacDonald P.J.P."/>
            <person name="Mehta T."/>
            <person name="Montmayeur A."/>
            <person name="Murphy C."/>
            <person name="Neiman D."/>
            <person name="Pearson M."/>
            <person name="Priest M."/>
            <person name="Roberts A."/>
            <person name="Saif S."/>
            <person name="Shea T."/>
            <person name="Shenoy N."/>
            <person name="Sisk P."/>
            <person name="Stolte C."/>
            <person name="Sykes S."/>
            <person name="Yandava C."/>
            <person name="Wortman J."/>
            <person name="Nusbaum C."/>
            <person name="Birren B."/>
        </authorList>
    </citation>
    <scope>NUCLEOTIDE SEQUENCE</scope>
    <source>
        <strain evidence="4">R3-111a-1</strain>
    </source>
</reference>
<feature type="compositionally biased region" description="Polar residues" evidence="2">
    <location>
        <begin position="8"/>
        <end position="23"/>
    </location>
</feature>
<dbReference type="EMBL" id="GL385397">
    <property type="protein sequence ID" value="EJT75752.1"/>
    <property type="molecule type" value="Genomic_DNA"/>
</dbReference>
<dbReference type="HOGENOM" id="CLU_001265_23_3_1"/>
<keyword evidence="6" id="KW-1185">Reference proteome</keyword>
<evidence type="ECO:0000256" key="3">
    <source>
        <dbReference type="SAM" id="Phobius"/>
    </source>
</evidence>
<dbReference type="OrthoDB" id="2105912at2759"/>
<evidence type="ECO:0008006" key="7">
    <source>
        <dbReference type="Google" id="ProtNLM"/>
    </source>
</evidence>
<dbReference type="InterPro" id="IPR011701">
    <property type="entry name" value="MFS"/>
</dbReference>
<feature type="transmembrane region" description="Helical" evidence="3">
    <location>
        <begin position="219"/>
        <end position="244"/>
    </location>
</feature>
<dbReference type="Gene3D" id="1.20.1250.20">
    <property type="entry name" value="MFS general substrate transporter like domains"/>
    <property type="match status" value="1"/>
</dbReference>
<dbReference type="InterPro" id="IPR036259">
    <property type="entry name" value="MFS_trans_sf"/>
</dbReference>
<dbReference type="CDD" id="cd17324">
    <property type="entry name" value="MFS_NepI_like"/>
    <property type="match status" value="1"/>
</dbReference>
<feature type="transmembrane region" description="Helical" evidence="3">
    <location>
        <begin position="95"/>
        <end position="114"/>
    </location>
</feature>
<dbReference type="PANTHER" id="PTHR42910:SF1">
    <property type="entry name" value="MAJOR FACILITATOR SUPERFAMILY (MFS) PROFILE DOMAIN-CONTAINING PROTEIN"/>
    <property type="match status" value="1"/>
</dbReference>
<feature type="transmembrane region" description="Helical" evidence="3">
    <location>
        <begin position="250"/>
        <end position="268"/>
    </location>
</feature>
<comment type="subcellular location">
    <subcellularLocation>
        <location evidence="1">Membrane</location>
        <topology evidence="1">Multi-pass membrane protein</topology>
    </subcellularLocation>
</comment>
<gene>
    <name evidence="5" type="primary">20346140</name>
    <name evidence="4" type="ORF">GGTG_05682</name>
</gene>
<protein>
    <recommendedName>
        <fullName evidence="7">Major facilitator superfamily (MFS) profile domain-containing protein</fullName>
    </recommendedName>
</protein>
<dbReference type="SUPFAM" id="SSF103473">
    <property type="entry name" value="MFS general substrate transporter"/>
    <property type="match status" value="1"/>
</dbReference>
<dbReference type="EnsemblFungi" id="EJT75752">
    <property type="protein sequence ID" value="EJT75752"/>
    <property type="gene ID" value="GGTG_05682"/>
</dbReference>
<dbReference type="VEuPathDB" id="FungiDB:GGTG_05682"/>
<feature type="transmembrane region" description="Helical" evidence="3">
    <location>
        <begin position="289"/>
        <end position="317"/>
    </location>
</feature>
<accession>J3NWM0</accession>
<proteinExistence type="predicted"/>
<keyword evidence="3" id="KW-0812">Transmembrane</keyword>
<evidence type="ECO:0000256" key="2">
    <source>
        <dbReference type="SAM" id="MobiDB-lite"/>
    </source>
</evidence>
<evidence type="ECO:0000256" key="1">
    <source>
        <dbReference type="ARBA" id="ARBA00004141"/>
    </source>
</evidence>
<keyword evidence="3" id="KW-1133">Transmembrane helix</keyword>
<sequence length="536" mass="56338">MAALGVGTTAQGANSPESSQGATTAPAKSDSGSPTPAGSVLLKDAAHAPPHQAVAGGEAPKDGPASGMLAKAWAVILQGPKATWFDPENPPEFTLSLNILFTAAAAITVGNLYYNQPVLNMMVHTFGISFERASSVATLMQAGYAGGLLFLCPLGDFFKRRPFILGLVALTAILLALCLTTSFAVFQAVSFMGGFTTVTPQLMLPLVSELAPPHRRASALSIVVAGFSSGVMLARVLSGIVANYTHWRNVYWVSFALQHALLAALYLGMPDYPSKSAARFSYPRMLWSIFVMVATEPALVQAGLAAFCVSAVFTSYWTTLSFLLSSPPYGFGPLEVGLFGLIGLFVIFWGPPFGRIVLDRLTPLVPALGGLVLNLVGVTIGTFTGTSTVAGPIVQALLNDVSMQATNICLRVHVYGIDPAARNRINTAYMLASFCGQLTGTAVGNRLYALGGWTYSGSCSMALMGFAILVCLARGPREKAWVGWAGGWNPRADKPSPAPAEQQAADVEQQLEDKVVAGPEQPQTGPERGEEGGKVC</sequence>